<dbReference type="AlphaFoldDB" id="A0A090QJA1"/>
<reference evidence="2" key="1">
    <citation type="journal article" date="2014" name="Genome Announc.">
        <title>Draft Genome Sequences of Marine Flavobacterium Nonlabens Strains NR17, NR24, NR27, NR32, NR33, and Ara13.</title>
        <authorList>
            <person name="Nakanishi M."/>
            <person name="Meirelles P."/>
            <person name="Suzuki R."/>
            <person name="Takatani N."/>
            <person name="Mino S."/>
            <person name="Suda W."/>
            <person name="Oshima K."/>
            <person name="Hattori M."/>
            <person name="Ohkuma M."/>
            <person name="Hosokawa M."/>
            <person name="Miyashita K."/>
            <person name="Thompson F.L."/>
            <person name="Niwa A."/>
            <person name="Sawabe T."/>
            <person name="Sawabe T."/>
        </authorList>
    </citation>
    <scope>NUCLEOTIDE SEQUENCE [LARGE SCALE GENOMIC DNA]</scope>
    <source>
        <strain evidence="2">JCM 19294</strain>
    </source>
</reference>
<name>A0A090QJA1_9FLAO</name>
<gene>
    <name evidence="2" type="ORF">JCM19294_2383</name>
</gene>
<dbReference type="Proteomes" id="UP000029221">
    <property type="component" value="Unassembled WGS sequence"/>
</dbReference>
<feature type="domain" description="DUF4296" evidence="1">
    <location>
        <begin position="24"/>
        <end position="106"/>
    </location>
</feature>
<dbReference type="InterPro" id="IPR025381">
    <property type="entry name" value="DUF4296"/>
</dbReference>
<dbReference type="EMBL" id="BBML01000001">
    <property type="protein sequence ID" value="GAK95601.1"/>
    <property type="molecule type" value="Genomic_DNA"/>
</dbReference>
<sequence length="141" mass="16452">MKKIIFILFITIVGCVNINKVERPESFLDIEKMSDVFADLYLIEGAIGTNRDNFMKTGTLPTAYIYKKHQIDSLVFKENLEYYNQRPDEYLEMIELTQSKLNTIKDSIAARQQRENKLGELKTPLNTLLERDSINNLKEEN</sequence>
<proteinExistence type="predicted"/>
<dbReference type="RefSeq" id="WP_042276202.1">
    <property type="nucleotide sequence ID" value="NZ_BBML01000001.1"/>
</dbReference>
<dbReference type="eggNOG" id="ENOG5033DU3">
    <property type="taxonomic scope" value="Bacteria"/>
</dbReference>
<comment type="caution">
    <text evidence="2">The sequence shown here is derived from an EMBL/GenBank/DDBJ whole genome shotgun (WGS) entry which is preliminary data.</text>
</comment>
<accession>A0A090QJA1</accession>
<dbReference type="PROSITE" id="PS51257">
    <property type="entry name" value="PROKAR_LIPOPROTEIN"/>
    <property type="match status" value="1"/>
</dbReference>
<dbReference type="Pfam" id="PF14129">
    <property type="entry name" value="DUF4296"/>
    <property type="match status" value="1"/>
</dbReference>
<evidence type="ECO:0000313" key="3">
    <source>
        <dbReference type="Proteomes" id="UP000029221"/>
    </source>
</evidence>
<dbReference type="STRING" id="319236.BST91_12695"/>
<evidence type="ECO:0000313" key="2">
    <source>
        <dbReference type="EMBL" id="GAK95601.1"/>
    </source>
</evidence>
<organism evidence="2 3">
    <name type="scientific">Nonlabens tegetincola</name>
    <dbReference type="NCBI Taxonomy" id="323273"/>
    <lineage>
        <taxon>Bacteria</taxon>
        <taxon>Pseudomonadati</taxon>
        <taxon>Bacteroidota</taxon>
        <taxon>Flavobacteriia</taxon>
        <taxon>Flavobacteriales</taxon>
        <taxon>Flavobacteriaceae</taxon>
        <taxon>Nonlabens</taxon>
    </lineage>
</organism>
<evidence type="ECO:0000259" key="1">
    <source>
        <dbReference type="Pfam" id="PF14129"/>
    </source>
</evidence>
<protein>
    <recommendedName>
        <fullName evidence="1">DUF4296 domain-containing protein</fullName>
    </recommendedName>
</protein>
<keyword evidence="3" id="KW-1185">Reference proteome</keyword>